<name>A0A8H5XXQ4_9HYPO</name>
<feature type="non-terminal residue" evidence="1">
    <location>
        <position position="57"/>
    </location>
</feature>
<evidence type="ECO:0000313" key="2">
    <source>
        <dbReference type="Proteomes" id="UP000532311"/>
    </source>
</evidence>
<organism evidence="1 2">
    <name type="scientific">Fusarium globosum</name>
    <dbReference type="NCBI Taxonomy" id="78864"/>
    <lineage>
        <taxon>Eukaryota</taxon>
        <taxon>Fungi</taxon>
        <taxon>Dikarya</taxon>
        <taxon>Ascomycota</taxon>
        <taxon>Pezizomycotina</taxon>
        <taxon>Sordariomycetes</taxon>
        <taxon>Hypocreomycetidae</taxon>
        <taxon>Hypocreales</taxon>
        <taxon>Nectriaceae</taxon>
        <taxon>Fusarium</taxon>
        <taxon>Fusarium fujikuroi species complex</taxon>
    </lineage>
</organism>
<protein>
    <submittedName>
        <fullName evidence="1">Alcohol dehydrogenase</fullName>
    </submittedName>
</protein>
<keyword evidence="2" id="KW-1185">Reference proteome</keyword>
<sequence>MSRYSAAHEDPQGPGDARPTALQIIEDEGVEGKLKGKVIVITGTSSGIGIETARALA</sequence>
<dbReference type="Gene3D" id="3.40.50.720">
    <property type="entry name" value="NAD(P)-binding Rossmann-like Domain"/>
    <property type="match status" value="1"/>
</dbReference>
<dbReference type="Proteomes" id="UP000532311">
    <property type="component" value="Unassembled WGS sequence"/>
</dbReference>
<accession>A0A8H5XXQ4</accession>
<gene>
    <name evidence="1" type="ORF">FGLOB1_9724</name>
</gene>
<evidence type="ECO:0000313" key="1">
    <source>
        <dbReference type="EMBL" id="KAF5702215.1"/>
    </source>
</evidence>
<dbReference type="InterPro" id="IPR036291">
    <property type="entry name" value="NAD(P)-bd_dom_sf"/>
</dbReference>
<reference evidence="1 2" key="1">
    <citation type="submission" date="2020-05" db="EMBL/GenBank/DDBJ databases">
        <title>Identification and distribution of gene clusters putatively required for synthesis of sphingolipid metabolism inhibitors in phylogenetically diverse species of the filamentous fungus Fusarium.</title>
        <authorList>
            <person name="Kim H.-S."/>
            <person name="Busman M."/>
            <person name="Brown D.W."/>
            <person name="Divon H."/>
            <person name="Uhlig S."/>
            <person name="Proctor R.H."/>
        </authorList>
    </citation>
    <scope>NUCLEOTIDE SEQUENCE [LARGE SCALE GENOMIC DNA]</scope>
    <source>
        <strain evidence="1 2">NRRL 26131</strain>
    </source>
</reference>
<proteinExistence type="predicted"/>
<comment type="caution">
    <text evidence="1">The sequence shown here is derived from an EMBL/GenBank/DDBJ whole genome shotgun (WGS) entry which is preliminary data.</text>
</comment>
<dbReference type="EMBL" id="JAAQPF010000460">
    <property type="protein sequence ID" value="KAF5702215.1"/>
    <property type="molecule type" value="Genomic_DNA"/>
</dbReference>
<dbReference type="AlphaFoldDB" id="A0A8H5XXQ4"/>
<dbReference type="SUPFAM" id="SSF51735">
    <property type="entry name" value="NAD(P)-binding Rossmann-fold domains"/>
    <property type="match status" value="1"/>
</dbReference>